<protein>
    <submittedName>
        <fullName evidence="1">Uncharacterized protein</fullName>
    </submittedName>
</protein>
<name>A0ACC1P6X3_9PEZI</name>
<proteinExistence type="predicted"/>
<gene>
    <name evidence="1" type="ORF">NUW58_g4424</name>
</gene>
<evidence type="ECO:0000313" key="1">
    <source>
        <dbReference type="EMBL" id="KAJ2987580.1"/>
    </source>
</evidence>
<evidence type="ECO:0000313" key="2">
    <source>
        <dbReference type="Proteomes" id="UP001143856"/>
    </source>
</evidence>
<comment type="caution">
    <text evidence="1">The sequence shown here is derived from an EMBL/GenBank/DDBJ whole genome shotgun (WGS) entry which is preliminary data.</text>
</comment>
<accession>A0ACC1P6X3</accession>
<reference evidence="1" key="1">
    <citation type="submission" date="2022-10" db="EMBL/GenBank/DDBJ databases">
        <title>Genome Sequence of Xylaria curta.</title>
        <authorList>
            <person name="Buettner E."/>
        </authorList>
    </citation>
    <scope>NUCLEOTIDE SEQUENCE</scope>
    <source>
        <strain evidence="1">Babe10</strain>
    </source>
</reference>
<organism evidence="1 2">
    <name type="scientific">Xylaria curta</name>
    <dbReference type="NCBI Taxonomy" id="42375"/>
    <lineage>
        <taxon>Eukaryota</taxon>
        <taxon>Fungi</taxon>
        <taxon>Dikarya</taxon>
        <taxon>Ascomycota</taxon>
        <taxon>Pezizomycotina</taxon>
        <taxon>Sordariomycetes</taxon>
        <taxon>Xylariomycetidae</taxon>
        <taxon>Xylariales</taxon>
        <taxon>Xylariaceae</taxon>
        <taxon>Xylaria</taxon>
    </lineage>
</organism>
<dbReference type="Proteomes" id="UP001143856">
    <property type="component" value="Unassembled WGS sequence"/>
</dbReference>
<keyword evidence="2" id="KW-1185">Reference proteome</keyword>
<dbReference type="EMBL" id="JAPDGR010000768">
    <property type="protein sequence ID" value="KAJ2987580.1"/>
    <property type="molecule type" value="Genomic_DNA"/>
</dbReference>
<sequence>MTTSSERSLHITAFTALVTGTLNIQARYSTSTAFDRPIHFSVATLVLTGLVFFGFAKGYGHQAFGSRQKRHHDAPALLDNLKSWLRSGSRTSALANLVVPVVIRVLLHWRITRTIQCSWDGLYAFLPFFVAIYDHPYLRPIHLPRHAATDNDDTSHRVPVFRFAVLALLWGFAITDLSLLAERTTGVICPTGWYIERLIPLAQLSAVFFDAVIICQVARLRQASQDQAGGAWHRLGILVWSSAAILSFLALWAGLDPVNSTTNLFLTSLELRDVVLDSFMATFALVFGVCLLGSFQPNIISLVVTATTVVVLILSSLFDSTTNVIWISSRGFFTGFVVFLGFGALFHLCRTNSSLGMSLQWEHAVALGRLCIYALATFSLVLFPAFFMRMQDHLDFSPWQAMAAGRIESDAWLANAMKSTSLQSAVAEYRRRHGLPPPPNFDKWYEFALSVNSSIIDTFDQINSDLLPFWAIPPALLREKTAHLLEHPSLSMGGLLIQDGRTSVSPHVHGTHRWMVDAVEEMVKPFSQWLPDMQLAFNLDDECRVAVPVADMTRFVDEAQIARSRLQSKQNLLSFSPAQTPPWNRDFLDADKSIWGRQSDSFQDWSKSRIFSRLIAPTCPADAPANGIRWWNRRAWCRACASAHMENGFVRNWTLAADLCHQPDLAHLHGFLTSPAAMAASQALFPIFSQSRVHNFADILYPSPWSFNEKARYEEEKDVPWAHKLNSVYWRGASSDGFAVHGSWQMFLRARFVHLASAVRGVARERQVFRNFMRRWTGFPAHATASTKTLGLVSRDHTASNGPIAINVSFVGSFSRCDERDCAAQHVTFYGSASAEPPAAHDFEEGWRHRHLIDLDGAAFSGRFLPFVRSGSLPYRAALFRTWWEERIHPWKHYVPLDLRLGDFWPAVNYFGGVGTAHAREMAEAGQQWAQKALRKEDMQVYMFRLLLEWGRLIDDRREDLGFLANQ</sequence>